<feature type="non-terminal residue" evidence="1">
    <location>
        <position position="1"/>
    </location>
</feature>
<name>A0AAD8ED59_DIPPU</name>
<evidence type="ECO:0000313" key="2">
    <source>
        <dbReference type="Proteomes" id="UP001233999"/>
    </source>
</evidence>
<accession>A0AAD8ED59</accession>
<sequence length="76" mass="8945">ETEVDNQEDTWTQVGRRKIKIRHNSREHGLMDEVVDRFVIDLQETDSENEVCEEAAADCLLDMEEVWTYIILATDF</sequence>
<feature type="non-terminal residue" evidence="1">
    <location>
        <position position="76"/>
    </location>
</feature>
<comment type="caution">
    <text evidence="1">The sequence shown here is derived from an EMBL/GenBank/DDBJ whole genome shotgun (WGS) entry which is preliminary data.</text>
</comment>
<gene>
    <name evidence="1" type="ORF">L9F63_002729</name>
</gene>
<reference evidence="1" key="2">
    <citation type="submission" date="2023-05" db="EMBL/GenBank/DDBJ databases">
        <authorList>
            <person name="Fouks B."/>
        </authorList>
    </citation>
    <scope>NUCLEOTIDE SEQUENCE</scope>
    <source>
        <strain evidence="1">Stay&amp;Tobe</strain>
        <tissue evidence="1">Testes</tissue>
    </source>
</reference>
<dbReference type="Proteomes" id="UP001233999">
    <property type="component" value="Unassembled WGS sequence"/>
</dbReference>
<reference evidence="1" key="1">
    <citation type="journal article" date="2023" name="IScience">
        <title>Live-bearing cockroach genome reveals convergent evolutionary mechanisms linked to viviparity in insects and beyond.</title>
        <authorList>
            <person name="Fouks B."/>
            <person name="Harrison M.C."/>
            <person name="Mikhailova A.A."/>
            <person name="Marchal E."/>
            <person name="English S."/>
            <person name="Carruthers M."/>
            <person name="Jennings E.C."/>
            <person name="Chiamaka E.L."/>
            <person name="Frigard R.A."/>
            <person name="Pippel M."/>
            <person name="Attardo G.M."/>
            <person name="Benoit J.B."/>
            <person name="Bornberg-Bauer E."/>
            <person name="Tobe S.S."/>
        </authorList>
    </citation>
    <scope>NUCLEOTIDE SEQUENCE</scope>
    <source>
        <strain evidence="1">Stay&amp;Tobe</strain>
    </source>
</reference>
<proteinExistence type="predicted"/>
<protein>
    <submittedName>
        <fullName evidence="1">Uncharacterized protein</fullName>
    </submittedName>
</protein>
<evidence type="ECO:0000313" key="1">
    <source>
        <dbReference type="EMBL" id="KAJ9585464.1"/>
    </source>
</evidence>
<dbReference type="EMBL" id="JASPKZ010007268">
    <property type="protein sequence ID" value="KAJ9585464.1"/>
    <property type="molecule type" value="Genomic_DNA"/>
</dbReference>
<dbReference type="AlphaFoldDB" id="A0AAD8ED59"/>
<keyword evidence="2" id="KW-1185">Reference proteome</keyword>
<organism evidence="1 2">
    <name type="scientific">Diploptera punctata</name>
    <name type="common">Pacific beetle cockroach</name>
    <dbReference type="NCBI Taxonomy" id="6984"/>
    <lineage>
        <taxon>Eukaryota</taxon>
        <taxon>Metazoa</taxon>
        <taxon>Ecdysozoa</taxon>
        <taxon>Arthropoda</taxon>
        <taxon>Hexapoda</taxon>
        <taxon>Insecta</taxon>
        <taxon>Pterygota</taxon>
        <taxon>Neoptera</taxon>
        <taxon>Polyneoptera</taxon>
        <taxon>Dictyoptera</taxon>
        <taxon>Blattodea</taxon>
        <taxon>Blaberoidea</taxon>
        <taxon>Blaberidae</taxon>
        <taxon>Diplopterinae</taxon>
        <taxon>Diploptera</taxon>
    </lineage>
</organism>